<sequence>MPAYYGDDHDPRPRATAAPSPDYYYSGGAPGPFASGAIPVPPNARLPYHPQSPLYPYATPNASVPSLHPDARQASPRRRRPRSLPPPARRKSSRSADDHSPAGPDQGPRSPIQDARHLIHNTFSNSNSGLGIGVLGALAGGLIAHEATGAGGTKSRARSHGRRGADHKSPLLPTLVGAAVAGLAANAFEKRIEVAKVRNAEKQEAWERKWGPGSRTDVRDGPEQDRGRRRGRRRSSGIYYDDHGPDGGDFYGRSAR</sequence>
<organism evidence="2 3">
    <name type="scientific">Diaporthe eres</name>
    <name type="common">Phomopsis oblonga</name>
    <dbReference type="NCBI Taxonomy" id="83184"/>
    <lineage>
        <taxon>Eukaryota</taxon>
        <taxon>Fungi</taxon>
        <taxon>Dikarya</taxon>
        <taxon>Ascomycota</taxon>
        <taxon>Pezizomycotina</taxon>
        <taxon>Sordariomycetes</taxon>
        <taxon>Sordariomycetidae</taxon>
        <taxon>Diaporthales</taxon>
        <taxon>Diaporthaceae</taxon>
        <taxon>Diaporthe</taxon>
        <taxon>Diaporthe eres species complex</taxon>
    </lineage>
</organism>
<reference evidence="2 3" key="1">
    <citation type="submission" date="2024-02" db="EMBL/GenBank/DDBJ databases">
        <title>De novo assembly and annotation of 12 fungi associated with fruit tree decline syndrome in Ontario, Canada.</title>
        <authorList>
            <person name="Sulman M."/>
            <person name="Ellouze W."/>
            <person name="Ilyukhin E."/>
        </authorList>
    </citation>
    <scope>NUCLEOTIDE SEQUENCE [LARGE SCALE GENOMIC DNA]</scope>
    <source>
        <strain evidence="2 3">M169</strain>
    </source>
</reference>
<comment type="caution">
    <text evidence="2">The sequence shown here is derived from an EMBL/GenBank/DDBJ whole genome shotgun (WGS) entry which is preliminary data.</text>
</comment>
<feature type="region of interest" description="Disordered" evidence="1">
    <location>
        <begin position="1"/>
        <end position="130"/>
    </location>
</feature>
<feature type="compositionally biased region" description="Basic residues" evidence="1">
    <location>
        <begin position="75"/>
        <end position="93"/>
    </location>
</feature>
<feature type="compositionally biased region" description="Basic and acidic residues" evidence="1">
    <location>
        <begin position="199"/>
        <end position="226"/>
    </location>
</feature>
<evidence type="ECO:0000313" key="2">
    <source>
        <dbReference type="EMBL" id="KAK7722075.1"/>
    </source>
</evidence>
<feature type="region of interest" description="Disordered" evidence="1">
    <location>
        <begin position="149"/>
        <end position="170"/>
    </location>
</feature>
<proteinExistence type="predicted"/>
<name>A0ABR1P095_DIAER</name>
<feature type="compositionally biased region" description="Basic and acidic residues" evidence="1">
    <location>
        <begin position="1"/>
        <end position="13"/>
    </location>
</feature>
<gene>
    <name evidence="2" type="ORF">SLS63_009217</name>
</gene>
<accession>A0ABR1P095</accession>
<protein>
    <recommendedName>
        <fullName evidence="4">Glycine zipper 2TM domain-containing protein</fullName>
    </recommendedName>
</protein>
<dbReference type="EMBL" id="JAKNSF020000066">
    <property type="protein sequence ID" value="KAK7722075.1"/>
    <property type="molecule type" value="Genomic_DNA"/>
</dbReference>
<keyword evidence="3" id="KW-1185">Reference proteome</keyword>
<dbReference type="Proteomes" id="UP001430848">
    <property type="component" value="Unassembled WGS sequence"/>
</dbReference>
<evidence type="ECO:0008006" key="4">
    <source>
        <dbReference type="Google" id="ProtNLM"/>
    </source>
</evidence>
<evidence type="ECO:0000313" key="3">
    <source>
        <dbReference type="Proteomes" id="UP001430848"/>
    </source>
</evidence>
<feature type="region of interest" description="Disordered" evidence="1">
    <location>
        <begin position="199"/>
        <end position="256"/>
    </location>
</feature>
<evidence type="ECO:0000256" key="1">
    <source>
        <dbReference type="SAM" id="MobiDB-lite"/>
    </source>
</evidence>